<reference evidence="12 13" key="1">
    <citation type="journal article" date="2022" name="Hortic Res">
        <title>The genome of Dioscorea zingiberensis sheds light on the biosynthesis, origin and evolution of the medicinally important diosgenin saponins.</title>
        <authorList>
            <person name="Li Y."/>
            <person name="Tan C."/>
            <person name="Li Z."/>
            <person name="Guo J."/>
            <person name="Li S."/>
            <person name="Chen X."/>
            <person name="Wang C."/>
            <person name="Dai X."/>
            <person name="Yang H."/>
            <person name="Song W."/>
            <person name="Hou L."/>
            <person name="Xu J."/>
            <person name="Tong Z."/>
            <person name="Xu A."/>
            <person name="Yuan X."/>
            <person name="Wang W."/>
            <person name="Yang Q."/>
            <person name="Chen L."/>
            <person name="Sun Z."/>
            <person name="Wang K."/>
            <person name="Pan B."/>
            <person name="Chen J."/>
            <person name="Bao Y."/>
            <person name="Liu F."/>
            <person name="Qi X."/>
            <person name="Gang D.R."/>
            <person name="Wen J."/>
            <person name="Li J."/>
        </authorList>
    </citation>
    <scope>NUCLEOTIDE SEQUENCE [LARGE SCALE GENOMIC DNA]</scope>
    <source>
        <strain evidence="12">Dzin_1.0</strain>
    </source>
</reference>
<dbReference type="Pfam" id="PF00560">
    <property type="entry name" value="LRR_1"/>
    <property type="match status" value="2"/>
</dbReference>
<evidence type="ECO:0000256" key="2">
    <source>
        <dbReference type="ARBA" id="ARBA00022614"/>
    </source>
</evidence>
<dbReference type="InterPro" id="IPR011009">
    <property type="entry name" value="Kinase-like_dom_sf"/>
</dbReference>
<name>A0A9D5H1P1_9LILI</name>
<dbReference type="EMBL" id="JAGGNH010000117">
    <property type="protein sequence ID" value="KAJ0960078.1"/>
    <property type="molecule type" value="Genomic_DNA"/>
</dbReference>
<evidence type="ECO:0000259" key="11">
    <source>
        <dbReference type="Pfam" id="PF07714"/>
    </source>
</evidence>
<evidence type="ECO:0000256" key="10">
    <source>
        <dbReference type="ARBA" id="ARBA00023180"/>
    </source>
</evidence>
<keyword evidence="6" id="KW-0067">ATP-binding</keyword>
<evidence type="ECO:0000256" key="9">
    <source>
        <dbReference type="ARBA" id="ARBA00023170"/>
    </source>
</evidence>
<keyword evidence="8" id="KW-0472">Membrane</keyword>
<protein>
    <recommendedName>
        <fullName evidence="11">Serine-threonine/tyrosine-protein kinase catalytic domain-containing protein</fullName>
    </recommendedName>
</protein>
<evidence type="ECO:0000256" key="4">
    <source>
        <dbReference type="ARBA" id="ARBA00022737"/>
    </source>
</evidence>
<dbReference type="SUPFAM" id="SSF52058">
    <property type="entry name" value="L domain-like"/>
    <property type="match status" value="1"/>
</dbReference>
<comment type="subcellular location">
    <subcellularLocation>
        <location evidence="1">Membrane</location>
        <topology evidence="1">Single-pass membrane protein</topology>
    </subcellularLocation>
</comment>
<evidence type="ECO:0000256" key="6">
    <source>
        <dbReference type="ARBA" id="ARBA00022840"/>
    </source>
</evidence>
<dbReference type="PANTHER" id="PTHR48056:SF81">
    <property type="entry name" value="RECEPTOR PROTEIN-TYROSINE KINASE CEPR1"/>
    <property type="match status" value="1"/>
</dbReference>
<keyword evidence="9" id="KW-0675">Receptor</keyword>
<comment type="caution">
    <text evidence="12">The sequence shown here is derived from an EMBL/GenBank/DDBJ whole genome shotgun (WGS) entry which is preliminary data.</text>
</comment>
<feature type="domain" description="Serine-threonine/tyrosine-protein kinase catalytic" evidence="11">
    <location>
        <begin position="350"/>
        <end position="401"/>
    </location>
</feature>
<dbReference type="GO" id="GO:0004672">
    <property type="term" value="F:protein kinase activity"/>
    <property type="evidence" value="ECO:0007669"/>
    <property type="project" value="InterPro"/>
</dbReference>
<dbReference type="Gene3D" id="1.10.510.10">
    <property type="entry name" value="Transferase(Phosphotransferase) domain 1"/>
    <property type="match status" value="1"/>
</dbReference>
<evidence type="ECO:0000313" key="12">
    <source>
        <dbReference type="EMBL" id="KAJ0960078.1"/>
    </source>
</evidence>
<keyword evidence="13" id="KW-1185">Reference proteome</keyword>
<dbReference type="InterPro" id="IPR050647">
    <property type="entry name" value="Plant_LRR-RLKs"/>
</dbReference>
<dbReference type="PANTHER" id="PTHR48056">
    <property type="entry name" value="LRR RECEPTOR-LIKE SERINE/THREONINE-PROTEIN KINASE-RELATED"/>
    <property type="match status" value="1"/>
</dbReference>
<evidence type="ECO:0000256" key="7">
    <source>
        <dbReference type="ARBA" id="ARBA00022989"/>
    </source>
</evidence>
<keyword evidence="3" id="KW-0812">Transmembrane</keyword>
<sequence length="489" mass="52128">MLGGLATHGHGKEAIDLFNEMDKSGDAKPDHVAFIAFLSACSHSALDLSTLGLGGFISPSIANLSFIQSIELSINGFSGEVPPEFGFLHRLQYLNLSFNALHGVVPVNLANCSKLIVLSLFSNQLTGSIPVELGQTLPKLEKLVLGNNSFTGVIPSSIGNLSSLTLLSLTLNNLQGIIPEELGRLSKLITFLVAGNSLNGSIPSVLFNISSLILFSVTSNELDGSLPPSLGTKLPKLTKLFLGGNKLSGTIPASLSNASMLQMIGLSENKFSGTVPPVFGGMNALVLLNLERNQFQASDAKDLSYIDSLVNCSNLQAFSIASNDLGGVLPQSLTNFSKELRSNNNNSMESSTMSSTGIKGTIGYIPPEYGLGSEVSTMGDVYSYGILVLELFTGKRPVDERFKDGMTMRKFVEICASPVRIMEVIDPSMFSQLEDDGIEHGDISVDERKKIECLVSVVALGLACSVESPNERLGMSDVAAQMHAIRKRC</sequence>
<evidence type="ECO:0000313" key="13">
    <source>
        <dbReference type="Proteomes" id="UP001085076"/>
    </source>
</evidence>
<keyword evidence="7" id="KW-1133">Transmembrane helix</keyword>
<accession>A0A9D5H1P1</accession>
<dbReference type="Gene3D" id="3.80.10.10">
    <property type="entry name" value="Ribonuclease Inhibitor"/>
    <property type="match status" value="3"/>
</dbReference>
<dbReference type="SMART" id="SM00369">
    <property type="entry name" value="LRR_TYP"/>
    <property type="match status" value="4"/>
</dbReference>
<dbReference type="FunFam" id="3.80.10.10:FF:000095">
    <property type="entry name" value="LRR receptor-like serine/threonine-protein kinase GSO1"/>
    <property type="match status" value="1"/>
</dbReference>
<gene>
    <name evidence="12" type="ORF">J5N97_000137</name>
</gene>
<evidence type="ECO:0000256" key="1">
    <source>
        <dbReference type="ARBA" id="ARBA00004167"/>
    </source>
</evidence>
<dbReference type="InterPro" id="IPR003591">
    <property type="entry name" value="Leu-rich_rpt_typical-subtyp"/>
</dbReference>
<dbReference type="Pfam" id="PF13855">
    <property type="entry name" value="LRR_8"/>
    <property type="match status" value="2"/>
</dbReference>
<keyword evidence="10" id="KW-0325">Glycoprotein</keyword>
<proteinExistence type="predicted"/>
<evidence type="ECO:0000256" key="3">
    <source>
        <dbReference type="ARBA" id="ARBA00022692"/>
    </source>
</evidence>
<dbReference type="SUPFAM" id="SSF56112">
    <property type="entry name" value="Protein kinase-like (PK-like)"/>
    <property type="match status" value="1"/>
</dbReference>
<dbReference type="GO" id="GO:0016020">
    <property type="term" value="C:membrane"/>
    <property type="evidence" value="ECO:0007669"/>
    <property type="project" value="UniProtKB-SubCell"/>
</dbReference>
<dbReference type="Pfam" id="PF07714">
    <property type="entry name" value="PK_Tyr_Ser-Thr"/>
    <property type="match status" value="1"/>
</dbReference>
<dbReference type="InterPro" id="IPR001611">
    <property type="entry name" value="Leu-rich_rpt"/>
</dbReference>
<keyword evidence="4" id="KW-0677">Repeat</keyword>
<dbReference type="GO" id="GO:0033612">
    <property type="term" value="F:receptor serine/threonine kinase binding"/>
    <property type="evidence" value="ECO:0007669"/>
    <property type="project" value="TreeGrafter"/>
</dbReference>
<evidence type="ECO:0000256" key="5">
    <source>
        <dbReference type="ARBA" id="ARBA00022741"/>
    </source>
</evidence>
<dbReference type="AlphaFoldDB" id="A0A9D5H1P1"/>
<dbReference type="InterPro" id="IPR032675">
    <property type="entry name" value="LRR_dom_sf"/>
</dbReference>
<organism evidence="12 13">
    <name type="scientific">Dioscorea zingiberensis</name>
    <dbReference type="NCBI Taxonomy" id="325984"/>
    <lineage>
        <taxon>Eukaryota</taxon>
        <taxon>Viridiplantae</taxon>
        <taxon>Streptophyta</taxon>
        <taxon>Embryophyta</taxon>
        <taxon>Tracheophyta</taxon>
        <taxon>Spermatophyta</taxon>
        <taxon>Magnoliopsida</taxon>
        <taxon>Liliopsida</taxon>
        <taxon>Dioscoreales</taxon>
        <taxon>Dioscoreaceae</taxon>
        <taxon>Dioscorea</taxon>
    </lineage>
</organism>
<evidence type="ECO:0000256" key="8">
    <source>
        <dbReference type="ARBA" id="ARBA00023136"/>
    </source>
</evidence>
<dbReference type="Proteomes" id="UP001085076">
    <property type="component" value="Unassembled WGS sequence"/>
</dbReference>
<keyword evidence="2" id="KW-0433">Leucine-rich repeat</keyword>
<keyword evidence="5" id="KW-0547">Nucleotide-binding</keyword>
<dbReference type="InterPro" id="IPR001245">
    <property type="entry name" value="Ser-Thr/Tyr_kinase_cat_dom"/>
</dbReference>
<dbReference type="OrthoDB" id="684787at2759"/>